<feature type="compositionally biased region" description="Low complexity" evidence="1">
    <location>
        <begin position="224"/>
        <end position="247"/>
    </location>
</feature>
<dbReference type="SUPFAM" id="SSF46565">
    <property type="entry name" value="Chaperone J-domain"/>
    <property type="match status" value="1"/>
</dbReference>
<feature type="domain" description="J" evidence="2">
    <location>
        <begin position="66"/>
        <end position="130"/>
    </location>
</feature>
<dbReference type="GeneID" id="110729087"/>
<feature type="region of interest" description="Disordered" evidence="1">
    <location>
        <begin position="137"/>
        <end position="178"/>
    </location>
</feature>
<evidence type="ECO:0000313" key="4">
    <source>
        <dbReference type="Proteomes" id="UP000596660"/>
    </source>
</evidence>
<keyword evidence="4" id="KW-1185">Reference proteome</keyword>
<dbReference type="RefSeq" id="XP_021764482.1">
    <property type="nucleotide sequence ID" value="XM_021908790.1"/>
</dbReference>
<dbReference type="RefSeq" id="XP_021764491.1">
    <property type="nucleotide sequence ID" value="XM_021908799.1"/>
</dbReference>
<sequence length="787" mass="86588">MECNKDEAMRAKDIAVRKFTEKDFAGAKKFALKAQTLYQGLEGIAQMIATLDVYITSEARINGEMDLYGILGVTPAADDEAIKKHYRKLVLQLHPDKNKFVGAEGAFQLVTEAFSLLSDKAKRSLYNSRCNVKLAQQKVPSQPGVSSGFAGNGQSQPRFSNHFNVPVPPFNAGRTADQKVPTQFGARRAAEQTFGNQCSSSSQQKVPTQSGSSTVPPEVNGFCKHPSSSSSRGKASKSSSNKSSSSLQSFFKKGDTFWTMCTRCKMQYEYMRVYLNQVLKCPHCEEGFAAVEVPPPSNLSPIRPQQYRKPPLSSRPSVSGANNSSGAASARWSPLSGTTTYNNSFAPNTTSVKAQAASDQQLAAEKLRREYGVANAAGKRERSNDPGFVSSGEDLLKRMREMNDRAKNSVGGIPSQPGIGIRETGKGMSLPQSVGNSESGRSNFVTGVSPKINNATRELSAAEVRKMLSEKALLEIRKKLKEWKSDEEAMTAAKEKEKVKQKERQKSKLDDDVAIQDLGSHSEFSSAGKAVKEDVEMVTMTVPDPDFHIFDLDRSESCFGDNQVWAAYDNDDGMPRFYALIHEVISLDPFQVRLSWLNSKSSAEFGPLEWVGHGFIKSCGDFWIGKRVINNSLNSFSHKVGWAKGSRGAIQIYPRRGEIWALYKNWSADWNKDTPEDVVHAYDMVEVLDDYNVEQGVHVAPLVKAAGFLTVFYKQPDLGINRIPREEMFRFSHQVPSHVLTGAEGPNAPKGYVELDPAATPMEYLQALPVIKDHTMETGSGSGLSAE</sequence>
<dbReference type="InterPro" id="IPR018253">
    <property type="entry name" value="DnaJ_domain_CS"/>
</dbReference>
<dbReference type="PROSITE" id="PS00636">
    <property type="entry name" value="DNAJ_1"/>
    <property type="match status" value="1"/>
</dbReference>
<dbReference type="InterPro" id="IPR036869">
    <property type="entry name" value="J_dom_sf"/>
</dbReference>
<accession>A0A803L2P9</accession>
<protein>
    <recommendedName>
        <fullName evidence="2">J domain-containing protein</fullName>
    </recommendedName>
</protein>
<feature type="region of interest" description="Disordered" evidence="1">
    <location>
        <begin position="193"/>
        <end position="247"/>
    </location>
</feature>
<dbReference type="SMR" id="A0A803L2P9"/>
<dbReference type="InterPro" id="IPR001623">
    <property type="entry name" value="DnaJ_domain"/>
</dbReference>
<dbReference type="InterPro" id="IPR056988">
    <property type="entry name" value="Zn_ribbon_pln"/>
</dbReference>
<dbReference type="EnsemblPlants" id="AUR62006138-RA">
    <property type="protein sequence ID" value="AUR62006138-RA:cds"/>
    <property type="gene ID" value="AUR62006138"/>
</dbReference>
<reference evidence="3" key="2">
    <citation type="submission" date="2021-03" db="UniProtKB">
        <authorList>
            <consortium name="EnsemblPlants"/>
        </authorList>
    </citation>
    <scope>IDENTIFICATION</scope>
</reference>
<dbReference type="SMART" id="SM00271">
    <property type="entry name" value="DnaJ"/>
    <property type="match status" value="1"/>
</dbReference>
<dbReference type="Proteomes" id="UP000596660">
    <property type="component" value="Unplaced"/>
</dbReference>
<dbReference type="Gene3D" id="1.10.287.110">
    <property type="entry name" value="DnaJ domain"/>
    <property type="match status" value="1"/>
</dbReference>
<dbReference type="Pfam" id="PF00226">
    <property type="entry name" value="DnaJ"/>
    <property type="match status" value="1"/>
</dbReference>
<feature type="compositionally biased region" description="Polar residues" evidence="1">
    <location>
        <begin position="152"/>
        <end position="163"/>
    </location>
</feature>
<feature type="compositionally biased region" description="Polar residues" evidence="1">
    <location>
        <begin position="193"/>
        <end position="215"/>
    </location>
</feature>
<dbReference type="OrthoDB" id="66964at2759"/>
<dbReference type="CDD" id="cd06257">
    <property type="entry name" value="DnaJ"/>
    <property type="match status" value="1"/>
</dbReference>
<feature type="compositionally biased region" description="Polar residues" evidence="1">
    <location>
        <begin position="430"/>
        <end position="448"/>
    </location>
</feature>
<dbReference type="Pfam" id="PF23551">
    <property type="entry name" value="Zn_ribbon_20"/>
    <property type="match status" value="1"/>
</dbReference>
<evidence type="ECO:0000256" key="1">
    <source>
        <dbReference type="SAM" id="MobiDB-lite"/>
    </source>
</evidence>
<dbReference type="KEGG" id="cqi:110729087"/>
<dbReference type="PROSITE" id="PS50076">
    <property type="entry name" value="DNAJ_2"/>
    <property type="match status" value="1"/>
</dbReference>
<feature type="region of interest" description="Disordered" evidence="1">
    <location>
        <begin position="293"/>
        <end position="333"/>
    </location>
</feature>
<dbReference type="PANTHER" id="PTHR44137:SF32">
    <property type="entry name" value="DNAJ HEAT SHOCK AMINO-TERMINAL DOMAIN PROTEIN"/>
    <property type="match status" value="1"/>
</dbReference>
<dbReference type="InterPro" id="IPR024593">
    <property type="entry name" value="DUF3444"/>
</dbReference>
<proteinExistence type="predicted"/>
<feature type="region of interest" description="Disordered" evidence="1">
    <location>
        <begin position="428"/>
        <end position="448"/>
    </location>
</feature>
<dbReference type="Pfam" id="PF11926">
    <property type="entry name" value="DUF3444"/>
    <property type="match status" value="1"/>
</dbReference>
<dbReference type="Gramene" id="AUR62006138-RA">
    <property type="protein sequence ID" value="AUR62006138-RA:cds"/>
    <property type="gene ID" value="AUR62006138"/>
</dbReference>
<feature type="compositionally biased region" description="Low complexity" evidence="1">
    <location>
        <begin position="319"/>
        <end position="330"/>
    </location>
</feature>
<gene>
    <name evidence="3" type="primary">LOC110729087</name>
</gene>
<organism evidence="3 4">
    <name type="scientific">Chenopodium quinoa</name>
    <name type="common">Quinoa</name>
    <dbReference type="NCBI Taxonomy" id="63459"/>
    <lineage>
        <taxon>Eukaryota</taxon>
        <taxon>Viridiplantae</taxon>
        <taxon>Streptophyta</taxon>
        <taxon>Embryophyta</taxon>
        <taxon>Tracheophyta</taxon>
        <taxon>Spermatophyta</taxon>
        <taxon>Magnoliopsida</taxon>
        <taxon>eudicotyledons</taxon>
        <taxon>Gunneridae</taxon>
        <taxon>Pentapetalae</taxon>
        <taxon>Caryophyllales</taxon>
        <taxon>Chenopodiaceae</taxon>
        <taxon>Chenopodioideae</taxon>
        <taxon>Atripliceae</taxon>
        <taxon>Chenopodium</taxon>
    </lineage>
</organism>
<dbReference type="AlphaFoldDB" id="A0A803L2P9"/>
<evidence type="ECO:0000259" key="2">
    <source>
        <dbReference type="PROSITE" id="PS50076"/>
    </source>
</evidence>
<dbReference type="PRINTS" id="PR00625">
    <property type="entry name" value="JDOMAIN"/>
</dbReference>
<evidence type="ECO:0000313" key="3">
    <source>
        <dbReference type="EnsemblPlants" id="AUR62006138-RA:cds"/>
    </source>
</evidence>
<name>A0A803L2P9_CHEQI</name>
<dbReference type="PANTHER" id="PTHR44137">
    <property type="entry name" value="BNAC03G44070D PROTEIN"/>
    <property type="match status" value="1"/>
</dbReference>
<reference evidence="3" key="1">
    <citation type="journal article" date="2017" name="Nature">
        <title>The genome of Chenopodium quinoa.</title>
        <authorList>
            <person name="Jarvis D.E."/>
            <person name="Ho Y.S."/>
            <person name="Lightfoot D.J."/>
            <person name="Schmoeckel S.M."/>
            <person name="Li B."/>
            <person name="Borm T.J.A."/>
            <person name="Ohyanagi H."/>
            <person name="Mineta K."/>
            <person name="Michell C.T."/>
            <person name="Saber N."/>
            <person name="Kharbatia N.M."/>
            <person name="Rupper R.R."/>
            <person name="Sharp A.R."/>
            <person name="Dally N."/>
            <person name="Boughton B.A."/>
            <person name="Woo Y.H."/>
            <person name="Gao G."/>
            <person name="Schijlen E.G.W.M."/>
            <person name="Guo X."/>
            <person name="Momin A.A."/>
            <person name="Negrao S."/>
            <person name="Al-Babili S."/>
            <person name="Gehring C."/>
            <person name="Roessner U."/>
            <person name="Jung C."/>
            <person name="Murphy K."/>
            <person name="Arold S.T."/>
            <person name="Gojobori T."/>
            <person name="van der Linden C.G."/>
            <person name="van Loo E.N."/>
            <person name="Jellen E.N."/>
            <person name="Maughan P.J."/>
            <person name="Tester M."/>
        </authorList>
    </citation>
    <scope>NUCLEOTIDE SEQUENCE [LARGE SCALE GENOMIC DNA]</scope>
    <source>
        <strain evidence="3">cv. PI 614886</strain>
    </source>
</reference>